<dbReference type="InterPro" id="IPR000531">
    <property type="entry name" value="Beta-barrel_TonB"/>
</dbReference>
<keyword evidence="17" id="KW-1185">Reference proteome</keyword>
<feature type="domain" description="TonB-dependent receptor plug" evidence="15">
    <location>
        <begin position="55"/>
        <end position="164"/>
    </location>
</feature>
<reference evidence="16 17" key="1">
    <citation type="journal article" date="2018" name="ISME J.">
        <title>Endosymbiont genomes yield clues of tubeworm success.</title>
        <authorList>
            <person name="Li Y."/>
            <person name="Liles M.R."/>
            <person name="Halanych K.M."/>
        </authorList>
    </citation>
    <scope>NUCLEOTIDE SEQUENCE [LARGE SCALE GENOMIC DNA]</scope>
    <source>
        <strain evidence="16">A1462</strain>
    </source>
</reference>
<dbReference type="EMBL" id="QFXE01000014">
    <property type="protein sequence ID" value="RDH85171.1"/>
    <property type="molecule type" value="Genomic_DNA"/>
</dbReference>
<comment type="caution">
    <text evidence="16">The sequence shown here is derived from an EMBL/GenBank/DDBJ whole genome shotgun (WGS) entry which is preliminary data.</text>
</comment>
<evidence type="ECO:0000259" key="15">
    <source>
        <dbReference type="Pfam" id="PF07715"/>
    </source>
</evidence>
<keyword evidence="4" id="KW-0410">Iron transport</keyword>
<keyword evidence="2 11" id="KW-0813">Transport</keyword>
<dbReference type="AlphaFoldDB" id="A0A370DJV5"/>
<dbReference type="PROSITE" id="PS52016">
    <property type="entry name" value="TONB_DEPENDENT_REC_3"/>
    <property type="match status" value="1"/>
</dbReference>
<dbReference type="PANTHER" id="PTHR32552">
    <property type="entry name" value="FERRICHROME IRON RECEPTOR-RELATED"/>
    <property type="match status" value="1"/>
</dbReference>
<evidence type="ECO:0008006" key="18">
    <source>
        <dbReference type="Google" id="ProtNLM"/>
    </source>
</evidence>
<dbReference type="GO" id="GO:0009279">
    <property type="term" value="C:cell outer membrane"/>
    <property type="evidence" value="ECO:0007669"/>
    <property type="project" value="UniProtKB-SubCell"/>
</dbReference>
<evidence type="ECO:0000256" key="9">
    <source>
        <dbReference type="ARBA" id="ARBA00023136"/>
    </source>
</evidence>
<comment type="subcellular location">
    <subcellularLocation>
        <location evidence="1 11">Cell outer membrane</location>
        <topology evidence="1 11">Multi-pass membrane protein</topology>
    </subcellularLocation>
</comment>
<feature type="chain" id="PRO_5016951755" description="TonB-dependent receptor" evidence="13">
    <location>
        <begin position="26"/>
        <end position="674"/>
    </location>
</feature>
<keyword evidence="3 11" id="KW-1134">Transmembrane beta strand</keyword>
<organism evidence="16 17">
    <name type="scientific">endosymbiont of Escarpia spicata</name>
    <dbReference type="NCBI Taxonomy" id="2200908"/>
    <lineage>
        <taxon>Bacteria</taxon>
        <taxon>Pseudomonadati</taxon>
        <taxon>Pseudomonadota</taxon>
        <taxon>Gammaproteobacteria</taxon>
        <taxon>sulfur-oxidizing symbionts</taxon>
    </lineage>
</organism>
<dbReference type="CDD" id="cd01347">
    <property type="entry name" value="ligand_gated_channel"/>
    <property type="match status" value="1"/>
</dbReference>
<evidence type="ECO:0000256" key="2">
    <source>
        <dbReference type="ARBA" id="ARBA00022448"/>
    </source>
</evidence>
<dbReference type="Pfam" id="PF07715">
    <property type="entry name" value="Plug"/>
    <property type="match status" value="1"/>
</dbReference>
<feature type="signal peptide" evidence="13">
    <location>
        <begin position="1"/>
        <end position="25"/>
    </location>
</feature>
<dbReference type="InterPro" id="IPR036942">
    <property type="entry name" value="Beta-barrel_TonB_sf"/>
</dbReference>
<evidence type="ECO:0000256" key="13">
    <source>
        <dbReference type="SAM" id="SignalP"/>
    </source>
</evidence>
<keyword evidence="9 11" id="KW-0472">Membrane</keyword>
<evidence type="ECO:0000313" key="17">
    <source>
        <dbReference type="Proteomes" id="UP000254771"/>
    </source>
</evidence>
<evidence type="ECO:0000256" key="7">
    <source>
        <dbReference type="ARBA" id="ARBA00023065"/>
    </source>
</evidence>
<dbReference type="Gene3D" id="2.40.170.20">
    <property type="entry name" value="TonB-dependent receptor, beta-barrel domain"/>
    <property type="match status" value="1"/>
</dbReference>
<accession>A0A370DJV5</accession>
<evidence type="ECO:0000256" key="3">
    <source>
        <dbReference type="ARBA" id="ARBA00022452"/>
    </source>
</evidence>
<dbReference type="Pfam" id="PF00593">
    <property type="entry name" value="TonB_dep_Rec_b-barrel"/>
    <property type="match status" value="1"/>
</dbReference>
<keyword evidence="8 12" id="KW-0798">TonB box</keyword>
<evidence type="ECO:0000256" key="1">
    <source>
        <dbReference type="ARBA" id="ARBA00004571"/>
    </source>
</evidence>
<keyword evidence="10 11" id="KW-0998">Cell outer membrane</keyword>
<sequence length="674" mass="75494">MIYCKSPLCLIALISAALFSTSVLAEESVDAYLDLELEDLLSMEVTSVSKKKQRLNEVAAAAYVITQDDIRRSGVTSIPEALRLAPGIQVTKMDSNKWAISSRGFNAQFANKLLVLIDGRSVYTPSYSGVYGEVQDTMLEDVDRIEVIRGPGATVWGANAVNGVINVITKQASETQGGLLVAGAGNEEKALTSLRYGAELGEQTFGRIYLKYNDRDSSFAPSLDEQAGDDWNSLRAGFRVDGVLNVSSQWTLQGDIYETDENQIFQSVHLDPADPANNPPYSDQNVADNIKASGWNLLGRWEQHLSEGSSATLQVYFDHNERKEAVLEQRNDTLDIDFQHQFSSLEGHDIVWGLGYRRIQDDFGNTFSVSLSPEEQTSDLFSTFVQDEIELAPETLRLTLGSKFEHNDYTGFEVQPSARLLWLPKEGHTLWSSVSRAVRTPSRVEDSVSIVTRIIPIGPPPIPPMILTVNGDEDFEAEELTSIELGYRVQPAERLSLDLALFYNQYKNLATFEPASLTEIIFDNKQEATSRGLELAVDWHLLEWWRLQANYSYIEIEQEIASDSADQMTGPVVEGSSPKHQLSLRSAMDFSNEWSLDLWAYYVDELVASSFSSTPIPSYTSLNTRLAWRPWEDMELSLVGQNLLQDHHAEFVGESFITQTEVERSVYGMIRFDF</sequence>
<protein>
    <recommendedName>
        <fullName evidence="18">TonB-dependent receptor</fullName>
    </recommendedName>
</protein>
<keyword evidence="13" id="KW-0732">Signal</keyword>
<evidence type="ECO:0000256" key="5">
    <source>
        <dbReference type="ARBA" id="ARBA00022692"/>
    </source>
</evidence>
<dbReference type="InterPro" id="IPR037066">
    <property type="entry name" value="Plug_dom_sf"/>
</dbReference>
<dbReference type="InterPro" id="IPR012910">
    <property type="entry name" value="Plug_dom"/>
</dbReference>
<gene>
    <name evidence="16" type="ORF">DIZ78_11870</name>
</gene>
<evidence type="ECO:0000256" key="6">
    <source>
        <dbReference type="ARBA" id="ARBA00023004"/>
    </source>
</evidence>
<keyword evidence="5 11" id="KW-0812">Transmembrane</keyword>
<name>A0A370DJV5_9GAMM</name>
<comment type="similarity">
    <text evidence="11 12">Belongs to the TonB-dependent receptor family.</text>
</comment>
<evidence type="ECO:0000256" key="4">
    <source>
        <dbReference type="ARBA" id="ARBA00022496"/>
    </source>
</evidence>
<dbReference type="InterPro" id="IPR039426">
    <property type="entry name" value="TonB-dep_rcpt-like"/>
</dbReference>
<evidence type="ECO:0000256" key="8">
    <source>
        <dbReference type="ARBA" id="ARBA00023077"/>
    </source>
</evidence>
<evidence type="ECO:0000256" key="10">
    <source>
        <dbReference type="ARBA" id="ARBA00023237"/>
    </source>
</evidence>
<proteinExistence type="inferred from homology"/>
<keyword evidence="7" id="KW-0406">Ion transport</keyword>
<dbReference type="PANTHER" id="PTHR32552:SF81">
    <property type="entry name" value="TONB-DEPENDENT OUTER MEMBRANE RECEPTOR"/>
    <property type="match status" value="1"/>
</dbReference>
<dbReference type="SUPFAM" id="SSF56935">
    <property type="entry name" value="Porins"/>
    <property type="match status" value="1"/>
</dbReference>
<evidence type="ECO:0000259" key="14">
    <source>
        <dbReference type="Pfam" id="PF00593"/>
    </source>
</evidence>
<evidence type="ECO:0000256" key="12">
    <source>
        <dbReference type="RuleBase" id="RU003357"/>
    </source>
</evidence>
<dbReference type="Proteomes" id="UP000254771">
    <property type="component" value="Unassembled WGS sequence"/>
</dbReference>
<evidence type="ECO:0000256" key="11">
    <source>
        <dbReference type="PROSITE-ProRule" id="PRU01360"/>
    </source>
</evidence>
<dbReference type="Gene3D" id="2.170.130.10">
    <property type="entry name" value="TonB-dependent receptor, plug domain"/>
    <property type="match status" value="1"/>
</dbReference>
<evidence type="ECO:0000313" key="16">
    <source>
        <dbReference type="EMBL" id="RDH85171.1"/>
    </source>
</evidence>
<feature type="domain" description="TonB-dependent receptor-like beta-barrel" evidence="14">
    <location>
        <begin position="231"/>
        <end position="643"/>
    </location>
</feature>
<dbReference type="GO" id="GO:0006826">
    <property type="term" value="P:iron ion transport"/>
    <property type="evidence" value="ECO:0007669"/>
    <property type="project" value="UniProtKB-KW"/>
</dbReference>
<keyword evidence="6" id="KW-0408">Iron</keyword>